<evidence type="ECO:0000256" key="1">
    <source>
        <dbReference type="ARBA" id="ARBA00004651"/>
    </source>
</evidence>
<proteinExistence type="predicted"/>
<dbReference type="Pfam" id="PF07690">
    <property type="entry name" value="MFS_1"/>
    <property type="match status" value="1"/>
</dbReference>
<dbReference type="AlphaFoldDB" id="A0A3R9BDG1"/>
<dbReference type="InterPro" id="IPR020846">
    <property type="entry name" value="MFS_dom"/>
</dbReference>
<dbReference type="GO" id="GO:0005886">
    <property type="term" value="C:plasma membrane"/>
    <property type="evidence" value="ECO:0007669"/>
    <property type="project" value="UniProtKB-SubCell"/>
</dbReference>
<dbReference type="PROSITE" id="PS50850">
    <property type="entry name" value="MFS"/>
    <property type="match status" value="1"/>
</dbReference>
<feature type="transmembrane region" description="Helical" evidence="6">
    <location>
        <begin position="313"/>
        <end position="335"/>
    </location>
</feature>
<feature type="transmembrane region" description="Helical" evidence="6">
    <location>
        <begin position="147"/>
        <end position="172"/>
    </location>
</feature>
<evidence type="ECO:0000313" key="8">
    <source>
        <dbReference type="EMBL" id="MBB3138406.1"/>
    </source>
</evidence>
<keyword evidence="5 6" id="KW-0472">Membrane</keyword>
<dbReference type="EMBL" id="JACHXH010000032">
    <property type="protein sequence ID" value="MBB3138406.1"/>
    <property type="molecule type" value="Genomic_DNA"/>
</dbReference>
<reference evidence="9 10" key="1">
    <citation type="submission" date="2018-11" db="EMBL/GenBank/DDBJ databases">
        <authorList>
            <person name="Huo Y."/>
        </authorList>
    </citation>
    <scope>NUCLEOTIDE SEQUENCE [LARGE SCALE GENOMIC DNA]</scope>
    <source>
        <strain evidence="9 10">DSM 30132</strain>
    </source>
</reference>
<evidence type="ECO:0000313" key="10">
    <source>
        <dbReference type="Proteomes" id="UP000277279"/>
    </source>
</evidence>
<comment type="caution">
    <text evidence="9">The sequence shown here is derived from an EMBL/GenBank/DDBJ whole genome shotgun (WGS) entry which is preliminary data.</text>
</comment>
<reference evidence="8 11" key="2">
    <citation type="submission" date="2020-08" db="EMBL/GenBank/DDBJ databases">
        <title>Genomic Encyclopedia of Type Strains, Phase III (KMG-III): the genomes of soil and plant-associated and newly described type strains.</title>
        <authorList>
            <person name="Whitman W."/>
        </authorList>
    </citation>
    <scope>NUCLEOTIDE SEQUENCE [LARGE SCALE GENOMIC DNA]</scope>
    <source>
        <strain evidence="8 11">CECT 4113</strain>
    </source>
</reference>
<evidence type="ECO:0000256" key="5">
    <source>
        <dbReference type="ARBA" id="ARBA00023136"/>
    </source>
</evidence>
<keyword evidence="4 6" id="KW-1133">Transmembrane helix</keyword>
<dbReference type="Proteomes" id="UP000518315">
    <property type="component" value="Unassembled WGS sequence"/>
</dbReference>
<feature type="transmembrane region" description="Helical" evidence="6">
    <location>
        <begin position="59"/>
        <end position="80"/>
    </location>
</feature>
<dbReference type="GO" id="GO:0022857">
    <property type="term" value="F:transmembrane transporter activity"/>
    <property type="evidence" value="ECO:0007669"/>
    <property type="project" value="InterPro"/>
</dbReference>
<feature type="transmembrane region" description="Helical" evidence="6">
    <location>
        <begin position="20"/>
        <end position="39"/>
    </location>
</feature>
<evidence type="ECO:0000256" key="3">
    <source>
        <dbReference type="ARBA" id="ARBA00022692"/>
    </source>
</evidence>
<dbReference type="InterPro" id="IPR050189">
    <property type="entry name" value="MFS_Efflux_Transporters"/>
</dbReference>
<dbReference type="Proteomes" id="UP000277279">
    <property type="component" value="Unassembled WGS sequence"/>
</dbReference>
<dbReference type="RefSeq" id="WP_125851090.1">
    <property type="nucleotide sequence ID" value="NZ_JACHXH010000032.1"/>
</dbReference>
<name>A0A3R9BDG1_9HYPH</name>
<dbReference type="PANTHER" id="PTHR43124">
    <property type="entry name" value="PURINE EFFLUX PUMP PBUE"/>
    <property type="match status" value="1"/>
</dbReference>
<dbReference type="InterPro" id="IPR011701">
    <property type="entry name" value="MFS"/>
</dbReference>
<keyword evidence="3 6" id="KW-0812">Transmembrane</keyword>
<dbReference type="SUPFAM" id="SSF103473">
    <property type="entry name" value="MFS general substrate transporter"/>
    <property type="match status" value="1"/>
</dbReference>
<gene>
    <name evidence="9" type="ORF">EFD55_32390</name>
    <name evidence="8" type="ORF">FHS26_006184</name>
</gene>
<evidence type="ECO:0000259" key="7">
    <source>
        <dbReference type="PROSITE" id="PS50850"/>
    </source>
</evidence>
<feature type="transmembrane region" description="Helical" evidence="6">
    <location>
        <begin position="113"/>
        <end position="135"/>
    </location>
</feature>
<dbReference type="EMBL" id="RJJT01000043">
    <property type="protein sequence ID" value="RSB59574.1"/>
    <property type="molecule type" value="Genomic_DNA"/>
</dbReference>
<feature type="transmembrane region" description="Helical" evidence="6">
    <location>
        <begin position="178"/>
        <end position="197"/>
    </location>
</feature>
<feature type="transmembrane region" description="Helical" evidence="6">
    <location>
        <begin position="218"/>
        <end position="240"/>
    </location>
</feature>
<evidence type="ECO:0000313" key="9">
    <source>
        <dbReference type="EMBL" id="RSB59574.1"/>
    </source>
</evidence>
<organism evidence="9 10">
    <name type="scientific">Rhizobium pisi</name>
    <dbReference type="NCBI Taxonomy" id="574561"/>
    <lineage>
        <taxon>Bacteria</taxon>
        <taxon>Pseudomonadati</taxon>
        <taxon>Pseudomonadota</taxon>
        <taxon>Alphaproteobacteria</taxon>
        <taxon>Hyphomicrobiales</taxon>
        <taxon>Rhizobiaceae</taxon>
        <taxon>Rhizobium/Agrobacterium group</taxon>
        <taxon>Rhizobium</taxon>
    </lineage>
</organism>
<evidence type="ECO:0000256" key="4">
    <source>
        <dbReference type="ARBA" id="ARBA00022989"/>
    </source>
</evidence>
<comment type="subcellular location">
    <subcellularLocation>
        <location evidence="1">Cell membrane</location>
        <topology evidence="1">Multi-pass membrane protein</topology>
    </subcellularLocation>
</comment>
<feature type="transmembrane region" description="Helical" evidence="6">
    <location>
        <begin position="252"/>
        <end position="275"/>
    </location>
</feature>
<dbReference type="Gene3D" id="1.20.1250.20">
    <property type="entry name" value="MFS general substrate transporter like domains"/>
    <property type="match status" value="1"/>
</dbReference>
<sequence>MSIELILNETVLEEGEATRWSAVTCLSLLTFLLVGLEFLPVSLLTPIASDLSVSEGQAGLAITVSGVFAVITSLFGNALLTKIDRKMVVLLYTAVLAASSLAVALAPNFLVFLIGRVLVGISIGGFWSLSTAILARLASSRDLPKAIALLQGGTALALVLAAPLGSFLGGLIGWRDTFLITVPIGIAGLVWQLVVLPKMPATSTVSVARIFGLLRNRTFAIGMAATGLAFIGQNALSIYLRPFLEGVTGLDLNLLSMMLLGLGVGGLAGTSVIGFVARRRLLLALVGLPAALAILALLLIALGPFAAATASLLVMWGFFSTPIPVAWNTWMAAVVPGELEAAGGLQVALIQLAIAGGAFAGGLLFDIAGWWSTFLLAACLLTGSAVLAAVAGRRV</sequence>
<feature type="transmembrane region" description="Helical" evidence="6">
    <location>
        <begin position="282"/>
        <end position="307"/>
    </location>
</feature>
<dbReference type="OrthoDB" id="9812189at2"/>
<feature type="domain" description="Major facilitator superfamily (MFS) profile" evidence="7">
    <location>
        <begin position="1"/>
        <end position="395"/>
    </location>
</feature>
<dbReference type="InterPro" id="IPR036259">
    <property type="entry name" value="MFS_trans_sf"/>
</dbReference>
<keyword evidence="11" id="KW-1185">Reference proteome</keyword>
<accession>A0A3R9BDG1</accession>
<protein>
    <submittedName>
        <fullName evidence="9">MFS transporter</fullName>
    </submittedName>
    <submittedName>
        <fullName evidence="8">Putative MFS family arabinose efflux permease</fullName>
    </submittedName>
</protein>
<evidence type="ECO:0000256" key="2">
    <source>
        <dbReference type="ARBA" id="ARBA00022475"/>
    </source>
</evidence>
<evidence type="ECO:0000313" key="11">
    <source>
        <dbReference type="Proteomes" id="UP000518315"/>
    </source>
</evidence>
<feature type="transmembrane region" description="Helical" evidence="6">
    <location>
        <begin position="347"/>
        <end position="365"/>
    </location>
</feature>
<feature type="transmembrane region" description="Helical" evidence="6">
    <location>
        <begin position="371"/>
        <end position="391"/>
    </location>
</feature>
<dbReference type="PANTHER" id="PTHR43124:SF5">
    <property type="entry name" value="PURINE RIBONUCLEOSIDE EFFLUX PUMP NEPI"/>
    <property type="match status" value="1"/>
</dbReference>
<feature type="transmembrane region" description="Helical" evidence="6">
    <location>
        <begin position="87"/>
        <end position="107"/>
    </location>
</feature>
<keyword evidence="2" id="KW-1003">Cell membrane</keyword>
<evidence type="ECO:0000256" key="6">
    <source>
        <dbReference type="SAM" id="Phobius"/>
    </source>
</evidence>